<dbReference type="Proteomes" id="UP000070444">
    <property type="component" value="Unassembled WGS sequence"/>
</dbReference>
<keyword evidence="1" id="KW-0472">Membrane</keyword>
<protein>
    <recommendedName>
        <fullName evidence="4">G-protein coupled receptors family 1 profile domain-containing protein</fullName>
    </recommendedName>
</protein>
<evidence type="ECO:0000256" key="1">
    <source>
        <dbReference type="SAM" id="Phobius"/>
    </source>
</evidence>
<evidence type="ECO:0008006" key="4">
    <source>
        <dbReference type="Google" id="ProtNLM"/>
    </source>
</evidence>
<organism evidence="2 3">
    <name type="scientific">Conidiobolus coronatus (strain ATCC 28846 / CBS 209.66 / NRRL 28638)</name>
    <name type="common">Delacroixia coronata</name>
    <dbReference type="NCBI Taxonomy" id="796925"/>
    <lineage>
        <taxon>Eukaryota</taxon>
        <taxon>Fungi</taxon>
        <taxon>Fungi incertae sedis</taxon>
        <taxon>Zoopagomycota</taxon>
        <taxon>Entomophthoromycotina</taxon>
        <taxon>Entomophthoromycetes</taxon>
        <taxon>Entomophthorales</taxon>
        <taxon>Ancylistaceae</taxon>
        <taxon>Conidiobolus</taxon>
    </lineage>
</organism>
<feature type="transmembrane region" description="Helical" evidence="1">
    <location>
        <begin position="122"/>
        <end position="140"/>
    </location>
</feature>
<dbReference type="EMBL" id="KQ964435">
    <property type="protein sequence ID" value="KXN73546.1"/>
    <property type="molecule type" value="Genomic_DNA"/>
</dbReference>
<feature type="transmembrane region" description="Helical" evidence="1">
    <location>
        <begin position="17"/>
        <end position="47"/>
    </location>
</feature>
<keyword evidence="3" id="KW-1185">Reference proteome</keyword>
<proteinExistence type="predicted"/>
<reference evidence="2 3" key="1">
    <citation type="journal article" date="2015" name="Genome Biol. Evol.">
        <title>Phylogenomic analyses indicate that early fungi evolved digesting cell walls of algal ancestors of land plants.</title>
        <authorList>
            <person name="Chang Y."/>
            <person name="Wang S."/>
            <person name="Sekimoto S."/>
            <person name="Aerts A.L."/>
            <person name="Choi C."/>
            <person name="Clum A."/>
            <person name="LaButti K.M."/>
            <person name="Lindquist E.A."/>
            <person name="Yee Ngan C."/>
            <person name="Ohm R.A."/>
            <person name="Salamov A.A."/>
            <person name="Grigoriev I.V."/>
            <person name="Spatafora J.W."/>
            <person name="Berbee M.L."/>
        </authorList>
    </citation>
    <scope>NUCLEOTIDE SEQUENCE [LARGE SCALE GENOMIC DNA]</scope>
    <source>
        <strain evidence="2 3">NRRL 28638</strain>
    </source>
</reference>
<feature type="transmembrane region" description="Helical" evidence="1">
    <location>
        <begin position="59"/>
        <end position="86"/>
    </location>
</feature>
<gene>
    <name evidence="2" type="ORF">CONCODRAFT_3508</name>
</gene>
<evidence type="ECO:0000313" key="3">
    <source>
        <dbReference type="Proteomes" id="UP000070444"/>
    </source>
</evidence>
<dbReference type="AlphaFoldDB" id="A0A137PEW7"/>
<sequence>MSVERFLLVCFNVQLPFYFWLMLIGLNIIPECCLVIACAATGLFTLTKLKMYCALVPKGIGYATMMLATVSFYTSFASVIISYLGIMVFKYKQCLNQINLNIPKQQVYKECASTFTKSIINMGLYIFVFSGKIYCIAFEVSTGKPRTIIMDAVSSCLIASSMTINATTLLYMNQTVREDFFKLLSNLRAKIS</sequence>
<keyword evidence="1" id="KW-0812">Transmembrane</keyword>
<evidence type="ECO:0000313" key="2">
    <source>
        <dbReference type="EMBL" id="KXN73546.1"/>
    </source>
</evidence>
<keyword evidence="1" id="KW-1133">Transmembrane helix</keyword>
<name>A0A137PEW7_CONC2</name>
<dbReference type="OrthoDB" id="5985475at2759"/>
<accession>A0A137PEW7</accession>